<evidence type="ECO:0008006" key="3">
    <source>
        <dbReference type="Google" id="ProtNLM"/>
    </source>
</evidence>
<accession>A0ABS5J4L9</accession>
<name>A0ABS5J4L9_9BACT</name>
<reference evidence="1 2" key="1">
    <citation type="submission" date="2021-04" db="EMBL/GenBank/DDBJ databases">
        <title>Chitinophaga sp. nov., isolated from the rhizosphere soil.</title>
        <authorList>
            <person name="He S."/>
        </authorList>
    </citation>
    <scope>NUCLEOTIDE SEQUENCE [LARGE SCALE GENOMIC DNA]</scope>
    <source>
        <strain evidence="1 2">2R12</strain>
    </source>
</reference>
<protein>
    <recommendedName>
        <fullName evidence="3">Lumazine-binding</fullName>
    </recommendedName>
</protein>
<comment type="caution">
    <text evidence="1">The sequence shown here is derived from an EMBL/GenBank/DDBJ whole genome shotgun (WGS) entry which is preliminary data.</text>
</comment>
<evidence type="ECO:0000313" key="1">
    <source>
        <dbReference type="EMBL" id="MBS0030025.1"/>
    </source>
</evidence>
<keyword evidence="2" id="KW-1185">Reference proteome</keyword>
<evidence type="ECO:0000313" key="2">
    <source>
        <dbReference type="Proteomes" id="UP000676386"/>
    </source>
</evidence>
<gene>
    <name evidence="1" type="ORF">KE626_22055</name>
</gene>
<proteinExistence type="predicted"/>
<sequence>MKKIFFIVSILAYCFKADAQQNKDEYKLMVDSAISIMYTQYSDVIKKQNTDYYLNNLYLLNEQNLPLNYVPSSDKFKLMNVYDAQNRKVLSKGIYAWKVFTTLRKNQFTINIVDFYITYKNHNYNFSNGGGSTTVFEYSCDDGKWRLITSKNRGI</sequence>
<dbReference type="RefSeq" id="WP_211975167.1">
    <property type="nucleotide sequence ID" value="NZ_JAGTXB010000012.1"/>
</dbReference>
<dbReference type="Proteomes" id="UP000676386">
    <property type="component" value="Unassembled WGS sequence"/>
</dbReference>
<organism evidence="1 2">
    <name type="scientific">Chitinophaga hostae</name>
    <dbReference type="NCBI Taxonomy" id="2831022"/>
    <lineage>
        <taxon>Bacteria</taxon>
        <taxon>Pseudomonadati</taxon>
        <taxon>Bacteroidota</taxon>
        <taxon>Chitinophagia</taxon>
        <taxon>Chitinophagales</taxon>
        <taxon>Chitinophagaceae</taxon>
        <taxon>Chitinophaga</taxon>
    </lineage>
</organism>
<dbReference type="EMBL" id="JAGTXB010000012">
    <property type="protein sequence ID" value="MBS0030025.1"/>
    <property type="molecule type" value="Genomic_DNA"/>
</dbReference>